<dbReference type="Pfam" id="PF17917">
    <property type="entry name" value="RT_RNaseH"/>
    <property type="match status" value="1"/>
</dbReference>
<sequence>MTRRLEELELKKIREVQSVSETPVQVMPCSICQSYEHLVEECLTIPAVREMFGDQANIIGQITMPRMEIPTIKIGGTIQISPGNQEHFSTHIQAKHLNKLQILKNTLNKRIDEMQNDLSQKIDNLQYSISRLTNLNTMQEKEAMITLRSGKEVELSTPKLQDEAESEKEIETRDEIKRKKKGSSGRKEDYDSIVNEDPEKIVTNGDVMKKHMPPPFPQALHGKKGINNASEILEVLRQVKVNIPLLDMIKQVPTYAKFLKDLCTIKRRLNVNKKAFLAEQVSAIIQCKSTMKYKDPECPTILVMIGGNQLGLGELKPTSITLSLVDRSVKIPRGMIEDVLVQVDNFYYPVDFVVLDTDLIVKETNYVPIILGRPFLATSNAIINCRNGLMQLTFGNMTLELNIFYMCKKPINLEEKESPEEVCIIDTLVEEHCNQKIQEKLNESLGDLDEGLPEPSDLLATLPHWRRIEEILPLFNEEETQEAIKDETPKLILKPLPTDLKKSVYLKFSGGCKKAIRWKIFDLKGINTLVCTHHIYMEEEAKPVCQPQRKLNPHMQKVVQAEVLKLLQAGIIYPISYSPWVSPTQVVPNKSWITVVQNDKGEEVATRLTSGWRVCIDYRKLNAVTRNDHFPLPFIDQVLEKVSGMLSQLGSVLNRCIEKDLVLNWEKCHFTVQQGIVLGHIISKKDIEVDKAKMELIVKLPSPTTVKGRAVLGQREEGKPYVIYYASKTLNEVQRNYTTTEKELLAVVFALDKFHAYLFNLQIKDKKGVENVVVDHLSRPAIAHNSHSLPINDDFPEESLMLLEDAPWKCVPEQEQQGILSHCHESTCGGHFASQKTAMKVLQSDYVSKWVEAIPCKHNDHRVVLKFLKENIFSRFGVPKAIISDEGTHFCNKPFETLLAKYGVKHKVATPYHPQTSGTTYKTILGMSPYRLVYGKACHLPVEVEY</sequence>
<protein>
    <recommendedName>
        <fullName evidence="1">RNA-directed DNA polymerase</fullName>
        <ecNumber evidence="1">2.7.7.49</ecNumber>
    </recommendedName>
</protein>
<keyword evidence="7" id="KW-0695">RNA-directed DNA polymerase</keyword>
<dbReference type="InterPro" id="IPR041373">
    <property type="entry name" value="RT_RNaseH"/>
</dbReference>
<feature type="region of interest" description="Disordered" evidence="9">
    <location>
        <begin position="153"/>
        <end position="191"/>
    </location>
</feature>
<dbReference type="PROSITE" id="PS50994">
    <property type="entry name" value="INTEGRASE"/>
    <property type="match status" value="1"/>
</dbReference>
<gene>
    <name evidence="11" type="ORF">CK203_007474</name>
</gene>
<dbReference type="Gene3D" id="2.40.70.10">
    <property type="entry name" value="Acid Proteases"/>
    <property type="match status" value="1"/>
</dbReference>
<dbReference type="Pfam" id="PF00665">
    <property type="entry name" value="rve"/>
    <property type="match status" value="1"/>
</dbReference>
<evidence type="ECO:0000256" key="6">
    <source>
        <dbReference type="ARBA" id="ARBA00022801"/>
    </source>
</evidence>
<feature type="compositionally biased region" description="Basic and acidic residues" evidence="9">
    <location>
        <begin position="167"/>
        <end position="177"/>
    </location>
</feature>
<keyword evidence="3" id="KW-0548">Nucleotidyltransferase</keyword>
<dbReference type="SUPFAM" id="SSF56672">
    <property type="entry name" value="DNA/RNA polymerases"/>
    <property type="match status" value="1"/>
</dbReference>
<dbReference type="SUPFAM" id="SSF53098">
    <property type="entry name" value="Ribonuclease H-like"/>
    <property type="match status" value="1"/>
</dbReference>
<evidence type="ECO:0000256" key="2">
    <source>
        <dbReference type="ARBA" id="ARBA00022679"/>
    </source>
</evidence>
<evidence type="ECO:0000256" key="7">
    <source>
        <dbReference type="ARBA" id="ARBA00022918"/>
    </source>
</evidence>
<evidence type="ECO:0000256" key="8">
    <source>
        <dbReference type="SAM" id="Coils"/>
    </source>
</evidence>
<evidence type="ECO:0000256" key="3">
    <source>
        <dbReference type="ARBA" id="ARBA00022695"/>
    </source>
</evidence>
<feature type="coiled-coil region" evidence="8">
    <location>
        <begin position="97"/>
        <end position="124"/>
    </location>
</feature>
<dbReference type="GO" id="GO:0015074">
    <property type="term" value="P:DNA integration"/>
    <property type="evidence" value="ECO:0007669"/>
    <property type="project" value="InterPro"/>
</dbReference>
<dbReference type="InterPro" id="IPR050951">
    <property type="entry name" value="Retrovirus_Pol_polyprotein"/>
</dbReference>
<dbReference type="CDD" id="cd00303">
    <property type="entry name" value="retropepsin_like"/>
    <property type="match status" value="1"/>
</dbReference>
<evidence type="ECO:0000313" key="12">
    <source>
        <dbReference type="Proteomes" id="UP000288805"/>
    </source>
</evidence>
<name>A0A438G1A4_VITVI</name>
<dbReference type="GO" id="GO:0004519">
    <property type="term" value="F:endonuclease activity"/>
    <property type="evidence" value="ECO:0007669"/>
    <property type="project" value="UniProtKB-KW"/>
</dbReference>
<keyword evidence="2" id="KW-0808">Transferase</keyword>
<feature type="domain" description="Integrase catalytic" evidence="10">
    <location>
        <begin position="803"/>
        <end position="920"/>
    </location>
</feature>
<evidence type="ECO:0000256" key="4">
    <source>
        <dbReference type="ARBA" id="ARBA00022722"/>
    </source>
</evidence>
<dbReference type="GO" id="GO:0003964">
    <property type="term" value="F:RNA-directed DNA polymerase activity"/>
    <property type="evidence" value="ECO:0007669"/>
    <property type="project" value="UniProtKB-KW"/>
</dbReference>
<dbReference type="Gene3D" id="3.10.10.10">
    <property type="entry name" value="HIV Type 1 Reverse Transcriptase, subunit A, domain 1"/>
    <property type="match status" value="1"/>
</dbReference>
<dbReference type="Gene3D" id="3.30.420.10">
    <property type="entry name" value="Ribonuclease H-like superfamily/Ribonuclease H"/>
    <property type="match status" value="1"/>
</dbReference>
<dbReference type="EC" id="2.7.7.49" evidence="1"/>
<dbReference type="InterPro" id="IPR036397">
    <property type="entry name" value="RNaseH_sf"/>
</dbReference>
<evidence type="ECO:0000313" key="11">
    <source>
        <dbReference type="EMBL" id="RVW65997.1"/>
    </source>
</evidence>
<keyword evidence="4" id="KW-0540">Nuclease</keyword>
<reference evidence="11 12" key="1">
    <citation type="journal article" date="2018" name="PLoS Genet.">
        <title>Population sequencing reveals clonal diversity and ancestral inbreeding in the grapevine cultivar Chardonnay.</title>
        <authorList>
            <person name="Roach M.J."/>
            <person name="Johnson D.L."/>
            <person name="Bohlmann J."/>
            <person name="van Vuuren H.J."/>
            <person name="Jones S.J."/>
            <person name="Pretorius I.S."/>
            <person name="Schmidt S.A."/>
            <person name="Borneman A.R."/>
        </authorList>
    </citation>
    <scope>NUCLEOTIDE SEQUENCE [LARGE SCALE GENOMIC DNA]</scope>
    <source>
        <strain evidence="12">cv. Chardonnay</strain>
        <tissue evidence="11">Leaf</tissue>
    </source>
</reference>
<dbReference type="PANTHER" id="PTHR37984">
    <property type="entry name" value="PROTEIN CBG26694"/>
    <property type="match status" value="1"/>
</dbReference>
<dbReference type="GO" id="GO:0016787">
    <property type="term" value="F:hydrolase activity"/>
    <property type="evidence" value="ECO:0007669"/>
    <property type="project" value="UniProtKB-KW"/>
</dbReference>
<dbReference type="InterPro" id="IPR012337">
    <property type="entry name" value="RNaseH-like_sf"/>
</dbReference>
<keyword evidence="5" id="KW-0255">Endonuclease</keyword>
<evidence type="ECO:0000259" key="10">
    <source>
        <dbReference type="PROSITE" id="PS50994"/>
    </source>
</evidence>
<evidence type="ECO:0000256" key="9">
    <source>
        <dbReference type="SAM" id="MobiDB-lite"/>
    </source>
</evidence>
<dbReference type="EMBL" id="QGNW01000684">
    <property type="protein sequence ID" value="RVW65997.1"/>
    <property type="molecule type" value="Genomic_DNA"/>
</dbReference>
<dbReference type="AlphaFoldDB" id="A0A438G1A4"/>
<dbReference type="PANTHER" id="PTHR37984:SF5">
    <property type="entry name" value="PROTEIN NYNRIN-LIKE"/>
    <property type="match status" value="1"/>
</dbReference>
<keyword evidence="6" id="KW-0378">Hydrolase</keyword>
<dbReference type="InterPro" id="IPR001584">
    <property type="entry name" value="Integrase_cat-core"/>
</dbReference>
<evidence type="ECO:0000256" key="1">
    <source>
        <dbReference type="ARBA" id="ARBA00012493"/>
    </source>
</evidence>
<accession>A0A438G1A4</accession>
<dbReference type="Proteomes" id="UP000288805">
    <property type="component" value="Unassembled WGS sequence"/>
</dbReference>
<evidence type="ECO:0000256" key="5">
    <source>
        <dbReference type="ARBA" id="ARBA00022759"/>
    </source>
</evidence>
<dbReference type="CDD" id="cd09274">
    <property type="entry name" value="RNase_HI_RT_Ty3"/>
    <property type="match status" value="1"/>
</dbReference>
<dbReference type="InterPro" id="IPR043502">
    <property type="entry name" value="DNA/RNA_pol_sf"/>
</dbReference>
<keyword evidence="8" id="KW-0175">Coiled coil</keyword>
<dbReference type="InterPro" id="IPR043128">
    <property type="entry name" value="Rev_trsase/Diguanyl_cyclase"/>
</dbReference>
<dbReference type="Gene3D" id="3.30.70.270">
    <property type="match status" value="1"/>
</dbReference>
<dbReference type="InterPro" id="IPR021109">
    <property type="entry name" value="Peptidase_aspartic_dom_sf"/>
</dbReference>
<proteinExistence type="predicted"/>
<comment type="caution">
    <text evidence="11">The sequence shown here is derived from an EMBL/GenBank/DDBJ whole genome shotgun (WGS) entry which is preliminary data.</text>
</comment>
<organism evidence="11 12">
    <name type="scientific">Vitis vinifera</name>
    <name type="common">Grape</name>
    <dbReference type="NCBI Taxonomy" id="29760"/>
    <lineage>
        <taxon>Eukaryota</taxon>
        <taxon>Viridiplantae</taxon>
        <taxon>Streptophyta</taxon>
        <taxon>Embryophyta</taxon>
        <taxon>Tracheophyta</taxon>
        <taxon>Spermatophyta</taxon>
        <taxon>Magnoliopsida</taxon>
        <taxon>eudicotyledons</taxon>
        <taxon>Gunneridae</taxon>
        <taxon>Pentapetalae</taxon>
        <taxon>rosids</taxon>
        <taxon>Vitales</taxon>
        <taxon>Vitaceae</taxon>
        <taxon>Viteae</taxon>
        <taxon>Vitis</taxon>
    </lineage>
</organism>
<dbReference type="GO" id="GO:0003676">
    <property type="term" value="F:nucleic acid binding"/>
    <property type="evidence" value="ECO:0007669"/>
    <property type="project" value="InterPro"/>
</dbReference>